<accession>A0A5A5RW27</accession>
<dbReference type="Proteomes" id="UP000324917">
    <property type="component" value="Unassembled WGS sequence"/>
</dbReference>
<dbReference type="InterPro" id="IPR035069">
    <property type="entry name" value="TTHA1013/TTHA0281-like"/>
</dbReference>
<dbReference type="SUPFAM" id="SSF143100">
    <property type="entry name" value="TTHA1013/TTHA0281-like"/>
    <property type="match status" value="1"/>
</dbReference>
<proteinExistence type="predicted"/>
<comment type="caution">
    <text evidence="1">The sequence shown here is derived from an EMBL/GenBank/DDBJ whole genome shotgun (WGS) entry which is preliminary data.</text>
</comment>
<organism evidence="1 2">
    <name type="scientific">Microcystis aeruginosa NIES-2520</name>
    <dbReference type="NCBI Taxonomy" id="2303982"/>
    <lineage>
        <taxon>Bacteria</taxon>
        <taxon>Bacillati</taxon>
        <taxon>Cyanobacteriota</taxon>
        <taxon>Cyanophyceae</taxon>
        <taxon>Oscillatoriophycideae</taxon>
        <taxon>Chroococcales</taxon>
        <taxon>Microcystaceae</taxon>
        <taxon>Microcystis</taxon>
    </lineage>
</organism>
<evidence type="ECO:0000313" key="1">
    <source>
        <dbReference type="EMBL" id="GCA76596.1"/>
    </source>
</evidence>
<evidence type="ECO:0000313" key="2">
    <source>
        <dbReference type="Proteomes" id="UP000324917"/>
    </source>
</evidence>
<sequence>MDNGQLTMDNYQLFIINYQLKMRSQFEFWGKGIKGDRGFSSWGRVINIEDIIVFDGLSVDELEQAFKTVIEQYLTDCQTLNKNPNQPTYSLSSHER</sequence>
<gene>
    <name evidence="1" type="ORF">MiTe_03443</name>
</gene>
<name>A0A5A5RW27_MICAE</name>
<protein>
    <submittedName>
        <fullName evidence="1">Uncharacterized protein</fullName>
    </submittedName>
</protein>
<reference evidence="1 2" key="1">
    <citation type="submission" date="2018-09" db="EMBL/GenBank/DDBJ databases">
        <title>Evolutionary history of phycoerythrin pigmentation in the water bloom-forming cyanobacterium Microcystis aeruginosa.</title>
        <authorList>
            <person name="Tanabe Y."/>
            <person name="Tanabe Y."/>
            <person name="Yamaguchi H."/>
        </authorList>
    </citation>
    <scope>NUCLEOTIDE SEQUENCE [LARGE SCALE GENOMIC DNA]</scope>
    <source>
        <strain evidence="1 2">NIES-2520</strain>
    </source>
</reference>
<dbReference type="AlphaFoldDB" id="A0A5A5RW27"/>
<dbReference type="EMBL" id="BHVP01000080">
    <property type="protein sequence ID" value="GCA76596.1"/>
    <property type="molecule type" value="Genomic_DNA"/>
</dbReference>